<name>A0A8J6PD33_9GAMM</name>
<dbReference type="InterPro" id="IPR027417">
    <property type="entry name" value="P-loop_NTPase"/>
</dbReference>
<evidence type="ECO:0000259" key="10">
    <source>
        <dbReference type="Pfam" id="PF02463"/>
    </source>
</evidence>
<dbReference type="EMBL" id="JACNFK010000023">
    <property type="protein sequence ID" value="MBC8519415.1"/>
    <property type="molecule type" value="Genomic_DNA"/>
</dbReference>
<evidence type="ECO:0000256" key="7">
    <source>
        <dbReference type="ARBA" id="ARBA00022840"/>
    </source>
</evidence>
<dbReference type="PANTHER" id="PTHR32182:SF0">
    <property type="entry name" value="DNA REPLICATION AND REPAIR PROTEIN RECF"/>
    <property type="match status" value="1"/>
</dbReference>
<organism evidence="11 12">
    <name type="scientific">Candidatus Thiopontia autotrophica</name>
    <dbReference type="NCBI Taxonomy" id="2841688"/>
    <lineage>
        <taxon>Bacteria</taxon>
        <taxon>Pseudomonadati</taxon>
        <taxon>Pseudomonadota</taxon>
        <taxon>Gammaproteobacteria</taxon>
        <taxon>Candidatus Thiopontia</taxon>
    </lineage>
</organism>
<dbReference type="InterPro" id="IPR003395">
    <property type="entry name" value="RecF/RecN/SMC_N"/>
</dbReference>
<evidence type="ECO:0000256" key="8">
    <source>
        <dbReference type="ARBA" id="ARBA00023125"/>
    </source>
</evidence>
<evidence type="ECO:0000256" key="9">
    <source>
        <dbReference type="HAMAP-Rule" id="MF_00365"/>
    </source>
</evidence>
<keyword evidence="9" id="KW-0742">SOS response</keyword>
<evidence type="ECO:0000256" key="2">
    <source>
        <dbReference type="ARBA" id="ARBA00008016"/>
    </source>
</evidence>
<dbReference type="InterPro" id="IPR018078">
    <property type="entry name" value="DNA-binding_RecF_CS"/>
</dbReference>
<comment type="caution">
    <text evidence="11">The sequence shown here is derived from an EMBL/GenBank/DDBJ whole genome shotgun (WGS) entry which is preliminary data.</text>
</comment>
<dbReference type="AlphaFoldDB" id="A0A8J6PD33"/>
<evidence type="ECO:0000313" key="12">
    <source>
        <dbReference type="Proteomes" id="UP000654401"/>
    </source>
</evidence>
<keyword evidence="9" id="KW-0234">DNA repair</keyword>
<evidence type="ECO:0000313" key="11">
    <source>
        <dbReference type="EMBL" id="MBC8519415.1"/>
    </source>
</evidence>
<keyword evidence="9" id="KW-0227">DNA damage</keyword>
<accession>A0A8J6PD33</accession>
<dbReference type="HAMAP" id="MF_00365">
    <property type="entry name" value="RecF"/>
    <property type="match status" value="1"/>
</dbReference>
<dbReference type="Gene3D" id="3.40.50.300">
    <property type="entry name" value="P-loop containing nucleotide triphosphate hydrolases"/>
    <property type="match status" value="1"/>
</dbReference>
<keyword evidence="6 9" id="KW-0547">Nucleotide-binding</keyword>
<dbReference type="GO" id="GO:0000731">
    <property type="term" value="P:DNA synthesis involved in DNA repair"/>
    <property type="evidence" value="ECO:0007669"/>
    <property type="project" value="TreeGrafter"/>
</dbReference>
<dbReference type="GO" id="GO:0009432">
    <property type="term" value="P:SOS response"/>
    <property type="evidence" value="ECO:0007669"/>
    <property type="project" value="UniProtKB-UniRule"/>
</dbReference>
<reference evidence="11 12" key="1">
    <citation type="submission" date="2020-08" db="EMBL/GenBank/DDBJ databases">
        <title>Bridging the membrane lipid divide: bacteria of the FCB group superphylum have the potential to synthesize archaeal ether lipids.</title>
        <authorList>
            <person name="Villanueva L."/>
            <person name="Von Meijenfeldt F.A.B."/>
            <person name="Westbye A.B."/>
            <person name="Yadav S."/>
            <person name="Hopmans E.C."/>
            <person name="Dutilh B.E."/>
            <person name="Sinninghe Damste J.S."/>
        </authorList>
    </citation>
    <scope>NUCLEOTIDE SEQUENCE [LARGE SCALE GENOMIC DNA]</scope>
    <source>
        <strain evidence="11">NIOZ-UU100</strain>
    </source>
</reference>
<comment type="subcellular location">
    <subcellularLocation>
        <location evidence="1 9">Cytoplasm</location>
    </subcellularLocation>
</comment>
<dbReference type="PANTHER" id="PTHR32182">
    <property type="entry name" value="DNA REPLICATION AND REPAIR PROTEIN RECF"/>
    <property type="match status" value="1"/>
</dbReference>
<dbReference type="GO" id="GO:0006302">
    <property type="term" value="P:double-strand break repair"/>
    <property type="evidence" value="ECO:0007669"/>
    <property type="project" value="TreeGrafter"/>
</dbReference>
<evidence type="ECO:0000256" key="5">
    <source>
        <dbReference type="ARBA" id="ARBA00022705"/>
    </source>
</evidence>
<dbReference type="NCBIfam" id="TIGR00611">
    <property type="entry name" value="recf"/>
    <property type="match status" value="1"/>
</dbReference>
<keyword evidence="4 9" id="KW-0963">Cytoplasm</keyword>
<dbReference type="Proteomes" id="UP000654401">
    <property type="component" value="Unassembled WGS sequence"/>
</dbReference>
<comment type="function">
    <text evidence="9">The RecF protein is involved in DNA metabolism; it is required for DNA replication and normal SOS inducibility. RecF binds preferentially to single-stranded, linear DNA. It also seems to bind ATP.</text>
</comment>
<dbReference type="GO" id="GO:0006260">
    <property type="term" value="P:DNA replication"/>
    <property type="evidence" value="ECO:0007669"/>
    <property type="project" value="UniProtKB-UniRule"/>
</dbReference>
<dbReference type="SUPFAM" id="SSF52540">
    <property type="entry name" value="P-loop containing nucleoside triphosphate hydrolases"/>
    <property type="match status" value="1"/>
</dbReference>
<keyword evidence="5 9" id="KW-0235">DNA replication</keyword>
<protein>
    <recommendedName>
        <fullName evidence="3 9">DNA replication and repair protein RecF</fullName>
    </recommendedName>
</protein>
<comment type="similarity">
    <text evidence="2 9">Belongs to the RecF family.</text>
</comment>
<evidence type="ECO:0000256" key="6">
    <source>
        <dbReference type="ARBA" id="ARBA00022741"/>
    </source>
</evidence>
<dbReference type="GO" id="GO:0005737">
    <property type="term" value="C:cytoplasm"/>
    <property type="evidence" value="ECO:0007669"/>
    <property type="project" value="UniProtKB-SubCell"/>
</dbReference>
<gene>
    <name evidence="9 11" type="primary">recF</name>
    <name evidence="11" type="ORF">H8D24_03285</name>
</gene>
<proteinExistence type="inferred from homology"/>
<dbReference type="InterPro" id="IPR001238">
    <property type="entry name" value="DNA-binding_RecF"/>
</dbReference>
<feature type="domain" description="RecF/RecN/SMC N-terminal" evidence="10">
    <location>
        <begin position="3"/>
        <end position="338"/>
    </location>
</feature>
<evidence type="ECO:0000256" key="1">
    <source>
        <dbReference type="ARBA" id="ARBA00004496"/>
    </source>
</evidence>
<dbReference type="Gene3D" id="1.20.1050.90">
    <property type="entry name" value="RecF/RecN/SMC, N-terminal domain"/>
    <property type="match status" value="1"/>
</dbReference>
<dbReference type="InterPro" id="IPR042174">
    <property type="entry name" value="RecF_2"/>
</dbReference>
<dbReference type="Pfam" id="PF02463">
    <property type="entry name" value="SMC_N"/>
    <property type="match status" value="1"/>
</dbReference>
<dbReference type="GO" id="GO:0005524">
    <property type="term" value="F:ATP binding"/>
    <property type="evidence" value="ECO:0007669"/>
    <property type="project" value="UniProtKB-UniRule"/>
</dbReference>
<keyword evidence="7 9" id="KW-0067">ATP-binding</keyword>
<sequence>MYIRSLAVSDCRIISNAEIVPSPGFNLICGENGSGKSSLLEAIYLLGTGRSFRSPSPSSLVKYGKNILTVFAEIESPSGQLFSVGMERGKNNNRLHINRSPTIRLSEAAEILPLQIITPDSINLVIGAPRSRRSFLDWGMFHVEPDFLNVVKRYKKTVRQRNALLKRERRAGSELSYWNELLADDGEKITAYRRDYLDEIVEIYQEKISTLMESLSGLDITFSYRKGWSGSGDLLGAIEGSTEKDIATGRTTHGPHEADFIISSNKGKAKDVLSRGQAKLLSIELYLSQLYHLHEKMGKRAVILLDDIFSELDRNNGFLILNYLVSGGYQVFATTTDPGLKLPDIGNVEMFHVEHGDIIHQ</sequence>
<evidence type="ECO:0000256" key="3">
    <source>
        <dbReference type="ARBA" id="ARBA00020170"/>
    </source>
</evidence>
<evidence type="ECO:0000256" key="4">
    <source>
        <dbReference type="ARBA" id="ARBA00022490"/>
    </source>
</evidence>
<keyword evidence="8 9" id="KW-0238">DNA-binding</keyword>
<dbReference type="GO" id="GO:0003697">
    <property type="term" value="F:single-stranded DNA binding"/>
    <property type="evidence" value="ECO:0007669"/>
    <property type="project" value="UniProtKB-UniRule"/>
</dbReference>
<feature type="binding site" evidence="9">
    <location>
        <begin position="30"/>
        <end position="37"/>
    </location>
    <ligand>
        <name>ATP</name>
        <dbReference type="ChEBI" id="CHEBI:30616"/>
    </ligand>
</feature>
<dbReference type="PROSITE" id="PS00617">
    <property type="entry name" value="RECF_1"/>
    <property type="match status" value="1"/>
</dbReference>